<protein>
    <submittedName>
        <fullName evidence="2">Uncharacterized protein</fullName>
    </submittedName>
</protein>
<proteinExistence type="predicted"/>
<dbReference type="Gene3D" id="3.30.70.2850">
    <property type="match status" value="1"/>
</dbReference>
<organism evidence="2">
    <name type="scientific">Pithovirus LCDPAC02</name>
    <dbReference type="NCBI Taxonomy" id="2506601"/>
    <lineage>
        <taxon>Viruses</taxon>
        <taxon>Pithoviruses</taxon>
    </lineage>
</organism>
<reference evidence="2" key="1">
    <citation type="journal article" date="2019" name="MBio">
        <title>Virus Genomes from Deep Sea Sediments Expand the Ocean Megavirome and Support Independent Origins of Viral Gigantism.</title>
        <authorList>
            <person name="Backstrom D."/>
            <person name="Yutin N."/>
            <person name="Jorgensen S.L."/>
            <person name="Dharamshi J."/>
            <person name="Homa F."/>
            <person name="Zaremba-Niedwiedzka K."/>
            <person name="Spang A."/>
            <person name="Wolf Y.I."/>
            <person name="Koonin E.V."/>
            <person name="Ettema T.J."/>
        </authorList>
    </citation>
    <scope>NUCLEOTIDE SEQUENCE</scope>
</reference>
<accession>A0A481YRN6</accession>
<dbReference type="EMBL" id="MK500303">
    <property type="protein sequence ID" value="QBK85124.1"/>
    <property type="molecule type" value="Genomic_DNA"/>
</dbReference>
<name>A0A481YRN6_9VIRU</name>
<feature type="region of interest" description="Disordered" evidence="1">
    <location>
        <begin position="157"/>
        <end position="208"/>
    </location>
</feature>
<evidence type="ECO:0000256" key="1">
    <source>
        <dbReference type="SAM" id="MobiDB-lite"/>
    </source>
</evidence>
<gene>
    <name evidence="2" type="ORF">LCDPAC02_03230</name>
</gene>
<evidence type="ECO:0000313" key="2">
    <source>
        <dbReference type="EMBL" id="QBK85124.1"/>
    </source>
</evidence>
<sequence>MNTSTDFDFDFNPLLKLIIKALKIIIKCAKDYCYFFNYYDFDYLDFVKYIYRIDIKSSSIKVYINGHIYVYTIKLVIIDKSYIMYNICNHIAKKNRSHNIEGEFIKSIHEQIKLLYNKCNWDYKFYYILLNFTDNIVIKKVDCFCYDINDDFYDDLNSEDEDDDDLNSEDEDDDDLNSEDEDDDDLNSEDEDDDDLNSEDEDDDDLDNDNCYCVEYQVEENCNIYMPNIYCINI</sequence>